<dbReference type="Proteomes" id="UP001237592">
    <property type="component" value="Unassembled WGS sequence"/>
</dbReference>
<evidence type="ECO:0000313" key="1">
    <source>
        <dbReference type="EMBL" id="MDQ4624444.1"/>
    </source>
</evidence>
<sequence>MMWQAFDCAKWLQYEKIDIFVCSDAEMRACASWQDAFDSFPVTGIALPGELDFASLGQLLTHSAAPVIRPVSIPGRELYVFAHAMGQALERLAADDLADIAVAWAQTAPWSGLDVNPFDLAGFLMALQSTWHQSATPDKALFAWIDA</sequence>
<proteinExistence type="predicted"/>
<gene>
    <name evidence="1" type="ORF">RB624_00945</name>
</gene>
<organism evidence="1 2">
    <name type="scientific">Janthinobacterium lividum</name>
    <dbReference type="NCBI Taxonomy" id="29581"/>
    <lineage>
        <taxon>Bacteria</taxon>
        <taxon>Pseudomonadati</taxon>
        <taxon>Pseudomonadota</taxon>
        <taxon>Betaproteobacteria</taxon>
        <taxon>Burkholderiales</taxon>
        <taxon>Oxalobacteraceae</taxon>
        <taxon>Janthinobacterium</taxon>
    </lineage>
</organism>
<keyword evidence="2" id="KW-1185">Reference proteome</keyword>
<dbReference type="EMBL" id="JAVFKP010000001">
    <property type="protein sequence ID" value="MDQ4624444.1"/>
    <property type="molecule type" value="Genomic_DNA"/>
</dbReference>
<comment type="caution">
    <text evidence="1">The sequence shown here is derived from an EMBL/GenBank/DDBJ whole genome shotgun (WGS) entry which is preliminary data.</text>
</comment>
<name>A0ABU0XN86_9BURK</name>
<reference evidence="1 2" key="1">
    <citation type="submission" date="2023-08" db="EMBL/GenBank/DDBJ databases">
        <title>Draft genome sequence of Janthinobacterium lividum.</title>
        <authorList>
            <person name="Chun B.H."/>
            <person name="Lee Y."/>
        </authorList>
    </citation>
    <scope>NUCLEOTIDE SEQUENCE [LARGE SCALE GENOMIC DNA]</scope>
    <source>
        <strain evidence="1 2">AMJK</strain>
    </source>
</reference>
<accession>A0ABU0XN86</accession>
<evidence type="ECO:0000313" key="2">
    <source>
        <dbReference type="Proteomes" id="UP001237592"/>
    </source>
</evidence>
<dbReference type="RefSeq" id="WP_307777989.1">
    <property type="nucleotide sequence ID" value="NZ_JAVFKP010000001.1"/>
</dbReference>
<protein>
    <submittedName>
        <fullName evidence="1">Uncharacterized protein</fullName>
    </submittedName>
</protein>